<dbReference type="AlphaFoldDB" id="A0AA41Q3E5"/>
<evidence type="ECO:0000259" key="1">
    <source>
        <dbReference type="Pfam" id="PF01966"/>
    </source>
</evidence>
<dbReference type="Proteomes" id="UP001165378">
    <property type="component" value="Unassembled WGS sequence"/>
</dbReference>
<dbReference type="PANTHER" id="PTHR35569:SF1">
    <property type="entry name" value="CYANAMIDE HYDRATASE DDI2-RELATED"/>
    <property type="match status" value="1"/>
</dbReference>
<dbReference type="RefSeq" id="WP_235055479.1">
    <property type="nucleotide sequence ID" value="NZ_JAKFHA010000018.1"/>
</dbReference>
<dbReference type="InterPro" id="IPR006674">
    <property type="entry name" value="HD_domain"/>
</dbReference>
<proteinExistence type="predicted"/>
<dbReference type="EMBL" id="JAKFHA010000018">
    <property type="protein sequence ID" value="MCF2530823.1"/>
    <property type="molecule type" value="Genomic_DNA"/>
</dbReference>
<dbReference type="SUPFAM" id="SSF109604">
    <property type="entry name" value="HD-domain/PDEase-like"/>
    <property type="match status" value="1"/>
</dbReference>
<feature type="domain" description="HD" evidence="1">
    <location>
        <begin position="37"/>
        <end position="129"/>
    </location>
</feature>
<sequence>MGGFAVAKVAGVAAPEGFAGEAALALCAEYTDAALMNHSVRSYFFGAAYADARGLVFDRELLFVSALLHDFGLVAAFDSHRLPFEEAGGHVARVFGAGLGWPVGRRDRACEVIVRHMREDVAAEVDVESHLLQVGTSADVSGLGLSGFGGEFTAELMARYPREGFGAVFLELVRDQGARKPECSAAAWVAGGAAERIAANPLEQV</sequence>
<evidence type="ECO:0000313" key="3">
    <source>
        <dbReference type="Proteomes" id="UP001165378"/>
    </source>
</evidence>
<dbReference type="PANTHER" id="PTHR35569">
    <property type="entry name" value="CYANAMIDE HYDRATASE DDI2-RELATED"/>
    <property type="match status" value="1"/>
</dbReference>
<dbReference type="Gene3D" id="1.10.3210.10">
    <property type="entry name" value="Hypothetical protein af1432"/>
    <property type="match status" value="1"/>
</dbReference>
<comment type="caution">
    <text evidence="2">The sequence shown here is derived from an EMBL/GenBank/DDBJ whole genome shotgun (WGS) entry which is preliminary data.</text>
</comment>
<reference evidence="2" key="1">
    <citation type="submission" date="2022-01" db="EMBL/GenBank/DDBJ databases">
        <title>Genome-Based Taxonomic Classification of the Phylum Actinobacteria.</title>
        <authorList>
            <person name="Gao Y."/>
        </authorList>
    </citation>
    <scope>NUCLEOTIDE SEQUENCE</scope>
    <source>
        <strain evidence="2">KLBMP 8922</strain>
    </source>
</reference>
<evidence type="ECO:0000313" key="2">
    <source>
        <dbReference type="EMBL" id="MCF2530823.1"/>
    </source>
</evidence>
<keyword evidence="3" id="KW-1185">Reference proteome</keyword>
<protein>
    <submittedName>
        <fullName evidence="2">HD domain-containing protein</fullName>
    </submittedName>
</protein>
<gene>
    <name evidence="2" type="ORF">LZ495_26910</name>
</gene>
<accession>A0AA41Q3E5</accession>
<name>A0AA41Q3E5_9ACTN</name>
<organism evidence="2 3">
    <name type="scientific">Yinghuangia soli</name>
    <dbReference type="NCBI Taxonomy" id="2908204"/>
    <lineage>
        <taxon>Bacteria</taxon>
        <taxon>Bacillati</taxon>
        <taxon>Actinomycetota</taxon>
        <taxon>Actinomycetes</taxon>
        <taxon>Kitasatosporales</taxon>
        <taxon>Streptomycetaceae</taxon>
        <taxon>Yinghuangia</taxon>
    </lineage>
</organism>
<dbReference type="Pfam" id="PF01966">
    <property type="entry name" value="HD"/>
    <property type="match status" value="1"/>
</dbReference>